<keyword evidence="3" id="KW-1185">Reference proteome</keyword>
<gene>
    <name evidence="2" type="ORF">LIER_17406</name>
</gene>
<dbReference type="Proteomes" id="UP001454036">
    <property type="component" value="Unassembled WGS sequence"/>
</dbReference>
<name>A0AAV3QA94_LITER</name>
<feature type="region of interest" description="Disordered" evidence="1">
    <location>
        <begin position="38"/>
        <end position="77"/>
    </location>
</feature>
<proteinExistence type="predicted"/>
<evidence type="ECO:0000313" key="2">
    <source>
        <dbReference type="EMBL" id="GAA0160979.1"/>
    </source>
</evidence>
<dbReference type="AlphaFoldDB" id="A0AAV3QA94"/>
<evidence type="ECO:0000313" key="3">
    <source>
        <dbReference type="Proteomes" id="UP001454036"/>
    </source>
</evidence>
<comment type="caution">
    <text evidence="2">The sequence shown here is derived from an EMBL/GenBank/DDBJ whole genome shotgun (WGS) entry which is preliminary data.</text>
</comment>
<sequence>MGLVRVTQTGLIVCFLLRVLDLFLWDRVRERAPILSSATVPSSSKPFKKRSLPEDDSVDRDPKHANWGSCRRPGHVAGSSPDVLATVTKHVETTLVLVLILPKIVPSSGVEAQTEVVDSEEPLDCIITAVDDIEASKDEAQTEVVDIKEPSDHLIMKVADAEIHVAPLPTRVQHIESILRDSLKVAWMRLCSFVEGKSPETLLVEEEGIMASFDALTSDARYGVIAHKVHDKVMAIRASSPPSSFKLQHETKAISSVLTTL</sequence>
<protein>
    <submittedName>
        <fullName evidence="2">Uncharacterized protein</fullName>
    </submittedName>
</protein>
<organism evidence="2 3">
    <name type="scientific">Lithospermum erythrorhizon</name>
    <name type="common">Purple gromwell</name>
    <name type="synonym">Lithospermum officinale var. erythrorhizon</name>
    <dbReference type="NCBI Taxonomy" id="34254"/>
    <lineage>
        <taxon>Eukaryota</taxon>
        <taxon>Viridiplantae</taxon>
        <taxon>Streptophyta</taxon>
        <taxon>Embryophyta</taxon>
        <taxon>Tracheophyta</taxon>
        <taxon>Spermatophyta</taxon>
        <taxon>Magnoliopsida</taxon>
        <taxon>eudicotyledons</taxon>
        <taxon>Gunneridae</taxon>
        <taxon>Pentapetalae</taxon>
        <taxon>asterids</taxon>
        <taxon>lamiids</taxon>
        <taxon>Boraginales</taxon>
        <taxon>Boraginaceae</taxon>
        <taxon>Boraginoideae</taxon>
        <taxon>Lithospermeae</taxon>
        <taxon>Lithospermum</taxon>
    </lineage>
</organism>
<dbReference type="EMBL" id="BAABME010004048">
    <property type="protein sequence ID" value="GAA0160979.1"/>
    <property type="molecule type" value="Genomic_DNA"/>
</dbReference>
<reference evidence="2 3" key="1">
    <citation type="submission" date="2024-01" db="EMBL/GenBank/DDBJ databases">
        <title>The complete chloroplast genome sequence of Lithospermum erythrorhizon: insights into the phylogenetic relationship among Boraginaceae species and the maternal lineages of purple gromwells.</title>
        <authorList>
            <person name="Okada T."/>
            <person name="Watanabe K."/>
        </authorList>
    </citation>
    <scope>NUCLEOTIDE SEQUENCE [LARGE SCALE GENOMIC DNA]</scope>
</reference>
<accession>A0AAV3QA94</accession>
<evidence type="ECO:0000256" key="1">
    <source>
        <dbReference type="SAM" id="MobiDB-lite"/>
    </source>
</evidence>